<evidence type="ECO:0000256" key="3">
    <source>
        <dbReference type="SAM" id="MobiDB-lite"/>
    </source>
</evidence>
<dbReference type="GO" id="GO:0003724">
    <property type="term" value="F:RNA helicase activity"/>
    <property type="evidence" value="ECO:0007669"/>
    <property type="project" value="UniProtKB-EC"/>
</dbReference>
<keyword evidence="1" id="KW-0547">Nucleotide-binding</keyword>
<dbReference type="InterPro" id="IPR018973">
    <property type="entry name" value="MZB"/>
</dbReference>
<organism evidence="6 7">
    <name type="scientific">Roseinatronobacter ekhonensis</name>
    <dbReference type="NCBI Taxonomy" id="254356"/>
    <lineage>
        <taxon>Bacteria</taxon>
        <taxon>Pseudomonadati</taxon>
        <taxon>Pseudomonadota</taxon>
        <taxon>Alphaproteobacteria</taxon>
        <taxon>Rhodobacterales</taxon>
        <taxon>Paracoccaceae</taxon>
        <taxon>Roseinatronobacter</taxon>
    </lineage>
</organism>
<keyword evidence="6" id="KW-0378">Hydrolase</keyword>
<feature type="compositionally biased region" description="Basic and acidic residues" evidence="3">
    <location>
        <begin position="1232"/>
        <end position="1248"/>
    </location>
</feature>
<dbReference type="GO" id="GO:0036297">
    <property type="term" value="P:interstrand cross-link repair"/>
    <property type="evidence" value="ECO:0007669"/>
    <property type="project" value="TreeGrafter"/>
</dbReference>
<dbReference type="SUPFAM" id="SSF52540">
    <property type="entry name" value="P-loop containing nucleoside triphosphate hydrolases"/>
    <property type="match status" value="2"/>
</dbReference>
<evidence type="ECO:0000313" key="6">
    <source>
        <dbReference type="EMBL" id="SUZ33783.1"/>
    </source>
</evidence>
<feature type="domain" description="Helicase C-terminal" evidence="5">
    <location>
        <begin position="879"/>
        <end position="1046"/>
    </location>
</feature>
<dbReference type="OrthoDB" id="9815222at2"/>
<proteinExistence type="predicted"/>
<dbReference type="Pfam" id="PF00270">
    <property type="entry name" value="DEAD"/>
    <property type="match status" value="1"/>
</dbReference>
<dbReference type="EC" id="3.6.4.13" evidence="6"/>
<dbReference type="PANTHER" id="PTHR47957:SF3">
    <property type="entry name" value="ATP-DEPENDENT HELICASE HRQ1"/>
    <property type="match status" value="1"/>
</dbReference>
<accession>A0A3B0MDU5</accession>
<reference evidence="7" key="1">
    <citation type="submission" date="2018-08" db="EMBL/GenBank/DDBJ databases">
        <authorList>
            <person name="Rodrigo-Torres L."/>
            <person name="Arahal R. D."/>
            <person name="Lucena T."/>
        </authorList>
    </citation>
    <scope>NUCLEOTIDE SEQUENCE [LARGE SCALE GENOMIC DNA]</scope>
    <source>
        <strain evidence="7">CECT 7235</strain>
    </source>
</reference>
<evidence type="ECO:0000256" key="2">
    <source>
        <dbReference type="ARBA" id="ARBA00022840"/>
    </source>
</evidence>
<dbReference type="PANTHER" id="PTHR47957">
    <property type="entry name" value="ATP-DEPENDENT HELICASE HRQ1"/>
    <property type="match status" value="1"/>
</dbReference>
<dbReference type="SMART" id="SM00487">
    <property type="entry name" value="DEXDc"/>
    <property type="match status" value="1"/>
</dbReference>
<evidence type="ECO:0000259" key="4">
    <source>
        <dbReference type="PROSITE" id="PS51192"/>
    </source>
</evidence>
<dbReference type="GO" id="GO:0043138">
    <property type="term" value="F:3'-5' DNA helicase activity"/>
    <property type="evidence" value="ECO:0007669"/>
    <property type="project" value="TreeGrafter"/>
</dbReference>
<dbReference type="InterPro" id="IPR014001">
    <property type="entry name" value="Helicase_ATP-bd"/>
</dbReference>
<keyword evidence="6" id="KW-0347">Helicase</keyword>
<dbReference type="GO" id="GO:0005524">
    <property type="term" value="F:ATP binding"/>
    <property type="evidence" value="ECO:0007669"/>
    <property type="project" value="UniProtKB-KW"/>
</dbReference>
<dbReference type="GO" id="GO:0003676">
    <property type="term" value="F:nucleic acid binding"/>
    <property type="evidence" value="ECO:0007669"/>
    <property type="project" value="InterPro"/>
</dbReference>
<dbReference type="InterPro" id="IPR027417">
    <property type="entry name" value="P-loop_NTPase"/>
</dbReference>
<evidence type="ECO:0000259" key="5">
    <source>
        <dbReference type="PROSITE" id="PS51194"/>
    </source>
</evidence>
<dbReference type="RefSeq" id="WP_121096990.1">
    <property type="nucleotide sequence ID" value="NZ_UIHC01000073.1"/>
</dbReference>
<name>A0A3B0MDU5_9RHOB</name>
<feature type="domain" description="Helicase ATP-binding" evidence="4">
    <location>
        <begin position="5"/>
        <end position="206"/>
    </location>
</feature>
<dbReference type="GO" id="GO:0006289">
    <property type="term" value="P:nucleotide-excision repair"/>
    <property type="evidence" value="ECO:0007669"/>
    <property type="project" value="TreeGrafter"/>
</dbReference>
<dbReference type="SMART" id="SM00490">
    <property type="entry name" value="HELICc"/>
    <property type="match status" value="1"/>
</dbReference>
<protein>
    <submittedName>
        <fullName evidence="6">DEAD-box ATP-dependent RNA helicase CshB</fullName>
        <ecNumber evidence="6">3.6.4.13</ecNumber>
    </submittedName>
</protein>
<evidence type="ECO:0000313" key="7">
    <source>
        <dbReference type="Proteomes" id="UP000272908"/>
    </source>
</evidence>
<dbReference type="InterPro" id="IPR001650">
    <property type="entry name" value="Helicase_C-like"/>
</dbReference>
<dbReference type="PROSITE" id="PS51192">
    <property type="entry name" value="HELICASE_ATP_BIND_1"/>
    <property type="match status" value="1"/>
</dbReference>
<dbReference type="Pfam" id="PF00271">
    <property type="entry name" value="Helicase_C"/>
    <property type="match status" value="1"/>
</dbReference>
<dbReference type="EMBL" id="UIHC01000073">
    <property type="protein sequence ID" value="SUZ33783.1"/>
    <property type="molecule type" value="Genomic_DNA"/>
</dbReference>
<gene>
    <name evidence="6" type="primary">cshB</name>
    <name evidence="6" type="ORF">ROE7235_03558</name>
</gene>
<dbReference type="GO" id="GO:0016787">
    <property type="term" value="F:hydrolase activity"/>
    <property type="evidence" value="ECO:0007669"/>
    <property type="project" value="UniProtKB-KW"/>
</dbReference>
<keyword evidence="2" id="KW-0067">ATP-binding</keyword>
<keyword evidence="7" id="KW-1185">Reference proteome</keyword>
<evidence type="ECO:0000256" key="1">
    <source>
        <dbReference type="ARBA" id="ARBA00022741"/>
    </source>
</evidence>
<dbReference type="Proteomes" id="UP000272908">
    <property type="component" value="Unassembled WGS sequence"/>
</dbReference>
<dbReference type="Pfam" id="PF09369">
    <property type="entry name" value="MZB"/>
    <property type="match status" value="1"/>
</dbReference>
<feature type="region of interest" description="Disordered" evidence="3">
    <location>
        <begin position="1231"/>
        <end position="1253"/>
    </location>
</feature>
<feature type="region of interest" description="Disordered" evidence="3">
    <location>
        <begin position="1927"/>
        <end position="1946"/>
    </location>
</feature>
<dbReference type="InterPro" id="IPR011545">
    <property type="entry name" value="DEAD/DEAH_box_helicase_dom"/>
</dbReference>
<dbReference type="Gene3D" id="3.40.50.300">
    <property type="entry name" value="P-loop containing nucleotide triphosphate hydrolases"/>
    <property type="match status" value="2"/>
</dbReference>
<sequence>MAFDRLGGDAPRSTLVATGTGSGKTESYLWPILDMCRRHKTEPGVKAILIYPMNALAQDQARRIAKAIHRTPELAGVRAGIYADARPKDPVVRMTEESIITSREAMVEAPPDILLTNYKMLDYLLIRGRDRGLWANNLPETLRFLVVDEIHTFDGAQGADLAMLIRRVKARLKTPAGHLACVGSSATLGDGEDASVALRKYAGDLFGEAFDAHSVIREHRLTPDDVFASNLIYDERPDAGKVKAAMERAREMDQAGAAVEIAMALWPDMERPEDASDIGWRRDLSARLRQTDMAKRVYAALGAAGPAASLPDAAEALRENSYSIKKAYSEEDAALVISAVVSVTAWARDDQRTARVEPFLTLRVQNWARELRRMVATLPRIDGTGTLTTPELLHFDDIDEETARSALPIVRCDNCFTAGYLGRLGQNNMSLWADPKTLYDSWFEGSTRLRIIYHDPLEISVGSEKRAVAKGQVCADQITFSFMETATDTPEAGPQTPCWIFDPSSEKGKVKRECPHCGARDALYILGMRSARLSSALAGTLFASRFHEEKDEAKPRMLMFSDSVQDATQRAAVTESRHARWTQARALWRSIDDSPDRALTLKSLFEDFPRQLRDTLGDETFVARFISGEMTWRDGYKKLVATGGLGDPFIAEDVEARLSWDVFSDLTWQARRTMSLPGTRLVAIGFEPEAIAVAAEKLPDLLAREGLQPVARDTSDAVFLLWGTLLELVSRGAVDHPYVRAAQAVSNRGGPNWFGGLMAVDSGFYARRVLPVFRDSSRRALGQPRIPTLRLIAHGYERMAADSPSNWYRGWFRRFLGRSDDAQKLDRLQSILGCTMKLLQAEGMVAEIRGADNASPTAWLVRPEAISVSTDVTHLACDRCSKKIAALPGQGEGSPCLRPSCTGTLHTDTDEEGYDHLRWFYRHGRDHRVVAREHTGLLDTETRKALEKGFIDGEATWDPNTISATSTLEMGIDIGDLSTMLLCTVPPKPANFVQRAGRTGRRDGNALNITTVSARQHDLQFWSRPDAMLAGKVDAPGVYLKAPEVLKRQAAAFTLDRFVENAHDKVDFGNVKPVIDAMDSNAPGGALFLWLKHVDQNGLDLADAFLALLPDEARAVDRITDAVTAYLTEQDGLRSHVAKTFESVITDRKRLRDLESDYDVQIRKLKAQKPPPDDRDKIEAELKLEKAVVKKMISETIDKVTVLQHLTDSGVLPNYAFPEVGVKLKSFIQKGGGDRKKERDPTDIRSAEYLRPPSSGLSELAPGQIFYVDGRQLKIEQLDIGPDDIASVRFCPSCAWTEPEVEATKLADCPRCGSAAWKDVSGKAEVIDLKSVIVFTDEAKAAIRDTDERDATMHDRMILPRYDQKQIEAAWTTEDVSPPFGYEFIDACEMHDINFGERKASPTDRSIAGRQLASFPFLVCRHCGKAQIPTNDDEAHGEHSRRCPAVDGKQPREQWMKKVFLRRKWRTEALRLVLPVAGDTTDDEMKSFTAAVDLGLKAFFKGAVDHIRSTSLSETIKGTTVRSLYLYDAVPGGSSYLRELATDRASLRQVFSLAQSTLDECSCKSLEHSDGCHACVRSYRAQFGPGVASRSLALKLVNRVLASWDHLVEAQGSINGPISGPMGDSALEDRFYQELRERLGTPDSPLEMKEIVTANAKRAWQFKVTAADGKEYLWRLETQVQINKAFPGQPVKRVDCLLRPPASTKALPIVVELDGWEHHGPNIAQDLKDRLSMIRSGELRLVTLIWADFDEKAATQPPLVAKNVAASAAMVERLQHFPTEQRPALLDLLRLLSSKDEDSSRSLKFLLFLLRNPDAPIDVLSGNACFALFQQGDPAIIPSELSSESKGFIDFDKYSRQFTQPSIRTFIGLPAEARAPAGLHLTRVMIHSTLPDSVPDASSNTLPRKDWWHLWTTVTLMQGLDLHVSSPEGHGLAPPEPSKASSNDWDNLEDVDDCLEALIELLRKKIPSPDAVGLDLIEGKTVVGNAELAWTKRKIAITLEPFSADGWTLINQNPDLADPAALAAIATKIIDHFVAETTT</sequence>
<dbReference type="PROSITE" id="PS51194">
    <property type="entry name" value="HELICASE_CTER"/>
    <property type="match status" value="1"/>
</dbReference>